<evidence type="ECO:0000256" key="1">
    <source>
        <dbReference type="SAM" id="Phobius"/>
    </source>
</evidence>
<reference evidence="2 3" key="1">
    <citation type="submission" date="2020-09" db="EMBL/GenBank/DDBJ databases">
        <title>De no assembly of potato wild relative species, Solanum commersonii.</title>
        <authorList>
            <person name="Cho K."/>
        </authorList>
    </citation>
    <scope>NUCLEOTIDE SEQUENCE [LARGE SCALE GENOMIC DNA]</scope>
    <source>
        <strain evidence="2">LZ3.2</strain>
        <tissue evidence="2">Leaf</tissue>
    </source>
</reference>
<sequence>MKAKWKKKLEYCVKLTEENEDPINIYNCRRWSIDWDGIEIFEDGSLDRSFEARIHTATETRRMVSPAMVVVVFEGLVLGSNLMDMLLKIIWMETRVPQLVQRQNITASSHDCKKVFREDNTGVGVVNLLLGLILFVVIIWVKSMSLILSNCLLRAPATMVSFETVMADHDAALIFLFPPLIESSYSSKSAQI</sequence>
<accession>A0A9J5XSC4</accession>
<proteinExistence type="predicted"/>
<dbReference type="EMBL" id="JACXVP010000008">
    <property type="protein sequence ID" value="KAG5590455.1"/>
    <property type="molecule type" value="Genomic_DNA"/>
</dbReference>
<evidence type="ECO:0000313" key="2">
    <source>
        <dbReference type="EMBL" id="KAG5590455.1"/>
    </source>
</evidence>
<keyword evidence="3" id="KW-1185">Reference proteome</keyword>
<comment type="caution">
    <text evidence="2">The sequence shown here is derived from an EMBL/GenBank/DDBJ whole genome shotgun (WGS) entry which is preliminary data.</text>
</comment>
<organism evidence="2 3">
    <name type="scientific">Solanum commersonii</name>
    <name type="common">Commerson's wild potato</name>
    <name type="synonym">Commerson's nightshade</name>
    <dbReference type="NCBI Taxonomy" id="4109"/>
    <lineage>
        <taxon>Eukaryota</taxon>
        <taxon>Viridiplantae</taxon>
        <taxon>Streptophyta</taxon>
        <taxon>Embryophyta</taxon>
        <taxon>Tracheophyta</taxon>
        <taxon>Spermatophyta</taxon>
        <taxon>Magnoliopsida</taxon>
        <taxon>eudicotyledons</taxon>
        <taxon>Gunneridae</taxon>
        <taxon>Pentapetalae</taxon>
        <taxon>asterids</taxon>
        <taxon>lamiids</taxon>
        <taxon>Solanales</taxon>
        <taxon>Solanaceae</taxon>
        <taxon>Solanoideae</taxon>
        <taxon>Solaneae</taxon>
        <taxon>Solanum</taxon>
    </lineage>
</organism>
<dbReference type="AlphaFoldDB" id="A0A9J5XSC4"/>
<keyword evidence="1" id="KW-0472">Membrane</keyword>
<protein>
    <submittedName>
        <fullName evidence="2">Uncharacterized protein</fullName>
    </submittedName>
</protein>
<evidence type="ECO:0000313" key="3">
    <source>
        <dbReference type="Proteomes" id="UP000824120"/>
    </source>
</evidence>
<name>A0A9J5XSC4_SOLCO</name>
<keyword evidence="1" id="KW-0812">Transmembrane</keyword>
<gene>
    <name evidence="2" type="ORF">H5410_040969</name>
</gene>
<keyword evidence="1" id="KW-1133">Transmembrane helix</keyword>
<feature type="transmembrane region" description="Helical" evidence="1">
    <location>
        <begin position="123"/>
        <end position="141"/>
    </location>
</feature>
<dbReference type="Proteomes" id="UP000824120">
    <property type="component" value="Chromosome 8"/>
</dbReference>